<evidence type="ECO:0000313" key="3">
    <source>
        <dbReference type="Proteomes" id="UP001162811"/>
    </source>
</evidence>
<proteinExistence type="predicted"/>
<dbReference type="RefSeq" id="WP_252682855.1">
    <property type="nucleotide sequence ID" value="NZ_JAMXHT010000007.1"/>
</dbReference>
<evidence type="ECO:0000256" key="1">
    <source>
        <dbReference type="SAM" id="SignalP"/>
    </source>
</evidence>
<accession>A0ABT1APL6</accession>
<feature type="chain" id="PRO_5047135724" evidence="1">
    <location>
        <begin position="26"/>
        <end position="246"/>
    </location>
</feature>
<gene>
    <name evidence="2" type="ORF">NG900_18625</name>
</gene>
<dbReference type="InterPro" id="IPR019613">
    <property type="entry name" value="DUF4198"/>
</dbReference>
<reference evidence="2" key="1">
    <citation type="submission" date="2022-06" db="EMBL/GenBank/DDBJ databases">
        <authorList>
            <person name="Lu C.-H."/>
        </authorList>
    </citation>
    <scope>NUCLEOTIDE SEQUENCE</scope>
    <source>
        <strain evidence="2">21MJYT02-11</strain>
    </source>
</reference>
<keyword evidence="3" id="KW-1185">Reference proteome</keyword>
<name>A0ABT1APL6_9RALS</name>
<reference evidence="2" key="2">
    <citation type="journal article" date="2023" name="Front. Microbiol.">
        <title>Ralstonia chuxiongensis sp. nov., Ralstonia mojiangensis sp. nov., and Ralstonia soli sp. nov., isolated from tobacco fields, are three novel species in the family Burkholderiaceae.</title>
        <authorList>
            <person name="Lu C.H."/>
            <person name="Zhang Y.Y."/>
            <person name="Jiang N."/>
            <person name="Chen W."/>
            <person name="Shao X."/>
            <person name="Zhao Z.M."/>
            <person name="Lu W.L."/>
            <person name="Hu X."/>
            <person name="Xi Y.X."/>
            <person name="Zou S.Y."/>
            <person name="Wei Q.J."/>
            <person name="Lin Z.L."/>
            <person name="Gong L."/>
            <person name="Gai X.T."/>
            <person name="Zhang L.Q."/>
            <person name="Li J.Y."/>
            <person name="Jin Y."/>
            <person name="Xia Z.Y."/>
        </authorList>
    </citation>
    <scope>NUCLEOTIDE SEQUENCE</scope>
    <source>
        <strain evidence="2">21MJYT02-11</strain>
    </source>
</reference>
<protein>
    <submittedName>
        <fullName evidence="2">DUF4198 domain-containing protein</fullName>
    </submittedName>
</protein>
<dbReference type="EMBL" id="JAMXHT010000007">
    <property type="protein sequence ID" value="MCO5400218.1"/>
    <property type="molecule type" value="Genomic_DNA"/>
</dbReference>
<comment type="caution">
    <text evidence="2">The sequence shown here is derived from an EMBL/GenBank/DDBJ whole genome shotgun (WGS) entry which is preliminary data.</text>
</comment>
<keyword evidence="1" id="KW-0732">Signal</keyword>
<feature type="signal peptide" evidence="1">
    <location>
        <begin position="1"/>
        <end position="25"/>
    </location>
</feature>
<sequence>MKTINKLALAACVMTSFGAATVADAHGIWFAQRSNELALIYGVGADDLDAVKRLPKIKAAAAYDENGKEVAMQLTPHASLLVVKAEKEPAIVTAVLDHGPWSKAADGEWYNKGKDEVRDASISEHTFKYAVHLRRLNLVPPILPAQKLQIVPMVKPLPEKMGEKLVVRVLYEGKPVQGALVQPDYVTDPDSKPLKTGADGIATIKVRNQGLNVVVATLTTPPANPVQTNRDEYLATLSFVLPHQPE</sequence>
<evidence type="ECO:0000313" key="2">
    <source>
        <dbReference type="EMBL" id="MCO5400218.1"/>
    </source>
</evidence>
<dbReference type="Proteomes" id="UP001162811">
    <property type="component" value="Unassembled WGS sequence"/>
</dbReference>
<organism evidence="2 3">
    <name type="scientific">Ralstonia soli</name>
    <dbReference type="NCBI Taxonomy" id="2953896"/>
    <lineage>
        <taxon>Bacteria</taxon>
        <taxon>Pseudomonadati</taxon>
        <taxon>Pseudomonadota</taxon>
        <taxon>Betaproteobacteria</taxon>
        <taxon>Burkholderiales</taxon>
        <taxon>Burkholderiaceae</taxon>
        <taxon>Ralstonia</taxon>
    </lineage>
</organism>
<dbReference type="Pfam" id="PF10670">
    <property type="entry name" value="DUF4198"/>
    <property type="match status" value="1"/>
</dbReference>